<dbReference type="STRING" id="1817893.AUJ66_02760"/>
<dbReference type="InterPro" id="IPR007159">
    <property type="entry name" value="SpoVT-AbrB_dom"/>
</dbReference>
<dbReference type="AlphaFoldDB" id="A0A1J4SGX9"/>
<dbReference type="SMART" id="SM00966">
    <property type="entry name" value="SpoVT_AbrB"/>
    <property type="match status" value="1"/>
</dbReference>
<proteinExistence type="predicted"/>
<dbReference type="SUPFAM" id="SSF89447">
    <property type="entry name" value="AbrB/MazE/MraZ-like"/>
    <property type="match status" value="1"/>
</dbReference>
<gene>
    <name evidence="3" type="ORF">AUJ66_02760</name>
</gene>
<evidence type="ECO:0000259" key="2">
    <source>
        <dbReference type="PROSITE" id="PS51740"/>
    </source>
</evidence>
<reference evidence="3 4" key="1">
    <citation type="journal article" date="2016" name="Environ. Microbiol.">
        <title>Genomic resolution of a cold subsurface aquifer community provides metabolic insights for novel microbes adapted to high CO concentrations.</title>
        <authorList>
            <person name="Probst A.J."/>
            <person name="Castelle C.J."/>
            <person name="Singh A."/>
            <person name="Brown C.T."/>
            <person name="Anantharaman K."/>
            <person name="Sharon I."/>
            <person name="Hug L.A."/>
            <person name="Burstein D."/>
            <person name="Emerson J.B."/>
            <person name="Thomas B.C."/>
            <person name="Banfield J.F."/>
        </authorList>
    </citation>
    <scope>NUCLEOTIDE SEQUENCE [LARGE SCALE GENOMIC DNA]</scope>
    <source>
        <strain evidence="3">CG1_02_38_46</strain>
    </source>
</reference>
<evidence type="ECO:0000313" key="4">
    <source>
        <dbReference type="Proteomes" id="UP000182278"/>
    </source>
</evidence>
<dbReference type="Pfam" id="PF04014">
    <property type="entry name" value="MazE_antitoxin"/>
    <property type="match status" value="1"/>
</dbReference>
<keyword evidence="1" id="KW-0238">DNA-binding</keyword>
<protein>
    <recommendedName>
        <fullName evidence="2">SpoVT-AbrB domain-containing protein</fullName>
    </recommendedName>
</protein>
<name>A0A1J4SGX9_9BACT</name>
<evidence type="ECO:0000256" key="1">
    <source>
        <dbReference type="PROSITE-ProRule" id="PRU01076"/>
    </source>
</evidence>
<dbReference type="NCBIfam" id="TIGR01439">
    <property type="entry name" value="lp_hng_hel_AbrB"/>
    <property type="match status" value="1"/>
</dbReference>
<dbReference type="PROSITE" id="PS51740">
    <property type="entry name" value="SPOVT_ABRB"/>
    <property type="match status" value="1"/>
</dbReference>
<evidence type="ECO:0000313" key="3">
    <source>
        <dbReference type="EMBL" id="OIN97549.1"/>
    </source>
</evidence>
<dbReference type="Proteomes" id="UP000182278">
    <property type="component" value="Unassembled WGS sequence"/>
</dbReference>
<dbReference type="InterPro" id="IPR037914">
    <property type="entry name" value="SpoVT-AbrB_sf"/>
</dbReference>
<dbReference type="GO" id="GO:0003677">
    <property type="term" value="F:DNA binding"/>
    <property type="evidence" value="ECO:0007669"/>
    <property type="project" value="UniProtKB-UniRule"/>
</dbReference>
<dbReference type="Gene3D" id="2.10.260.10">
    <property type="match status" value="1"/>
</dbReference>
<dbReference type="EMBL" id="MNUO01000044">
    <property type="protein sequence ID" value="OIN97549.1"/>
    <property type="molecule type" value="Genomic_DNA"/>
</dbReference>
<accession>A0A1J4SGX9</accession>
<sequence length="83" mass="9512">MATATLSTKGQIIIPIPIRRKLHLGPQDKIDIMVKGDEIVLRPLPRDPIEACFGAFKTKKSTMSMVQAARREELRIEDKKWKR</sequence>
<comment type="caution">
    <text evidence="3">The sequence shown here is derived from an EMBL/GenBank/DDBJ whole genome shotgun (WGS) entry which is preliminary data.</text>
</comment>
<feature type="domain" description="SpoVT-AbrB" evidence="2">
    <location>
        <begin position="1"/>
        <end position="46"/>
    </location>
</feature>
<organism evidence="3 4">
    <name type="scientific">Candidatus Desantisbacteria bacterium CG1_02_38_46</name>
    <dbReference type="NCBI Taxonomy" id="1817893"/>
    <lineage>
        <taxon>Bacteria</taxon>
        <taxon>Candidatus Desantisiibacteriota</taxon>
    </lineage>
</organism>